<organism evidence="1 2">
    <name type="scientific">Acrobeloides nanus</name>
    <dbReference type="NCBI Taxonomy" id="290746"/>
    <lineage>
        <taxon>Eukaryota</taxon>
        <taxon>Metazoa</taxon>
        <taxon>Ecdysozoa</taxon>
        <taxon>Nematoda</taxon>
        <taxon>Chromadorea</taxon>
        <taxon>Rhabditida</taxon>
        <taxon>Tylenchina</taxon>
        <taxon>Cephalobomorpha</taxon>
        <taxon>Cephaloboidea</taxon>
        <taxon>Cephalobidae</taxon>
        <taxon>Acrobeloides</taxon>
    </lineage>
</organism>
<accession>A0A914DHN6</accession>
<keyword evidence="1" id="KW-1185">Reference proteome</keyword>
<dbReference type="AlphaFoldDB" id="A0A914DHN6"/>
<evidence type="ECO:0000313" key="2">
    <source>
        <dbReference type="WBParaSite" id="ACRNAN_scaffold26334.g27497.t1"/>
    </source>
</evidence>
<dbReference type="WBParaSite" id="ACRNAN_scaffold26334.g27497.t1">
    <property type="protein sequence ID" value="ACRNAN_scaffold26334.g27497.t1"/>
    <property type="gene ID" value="ACRNAN_scaffold26334.g27497"/>
</dbReference>
<dbReference type="Proteomes" id="UP000887540">
    <property type="component" value="Unplaced"/>
</dbReference>
<reference evidence="2" key="1">
    <citation type="submission" date="2022-11" db="UniProtKB">
        <authorList>
            <consortium name="WormBaseParasite"/>
        </authorList>
    </citation>
    <scope>IDENTIFICATION</scope>
</reference>
<proteinExistence type="predicted"/>
<sequence>MVHMRNWTVVNNPMGANLQEKS</sequence>
<evidence type="ECO:0000313" key="1">
    <source>
        <dbReference type="Proteomes" id="UP000887540"/>
    </source>
</evidence>
<name>A0A914DHN6_9BILA</name>
<protein>
    <submittedName>
        <fullName evidence="2">Uncharacterized protein</fullName>
    </submittedName>
</protein>